<dbReference type="Proteomes" id="UP000196074">
    <property type="component" value="Unassembled WGS sequence"/>
</dbReference>
<dbReference type="PANTHER" id="PTHR30231:SF4">
    <property type="entry name" value="PROTEIN NEN2"/>
    <property type="match status" value="1"/>
</dbReference>
<evidence type="ECO:0000256" key="1">
    <source>
        <dbReference type="ARBA" id="ARBA00022722"/>
    </source>
</evidence>
<dbReference type="InterPro" id="IPR036397">
    <property type="entry name" value="RNaseH_sf"/>
</dbReference>
<evidence type="ECO:0000313" key="6">
    <source>
        <dbReference type="Proteomes" id="UP000196074"/>
    </source>
</evidence>
<comment type="caution">
    <text evidence="5">The sequence shown here is derived from an EMBL/GenBank/DDBJ whole genome shotgun (WGS) entry which is preliminary data.</text>
</comment>
<gene>
    <name evidence="5" type="ORF">B5E88_11200</name>
</gene>
<evidence type="ECO:0000256" key="2">
    <source>
        <dbReference type="ARBA" id="ARBA00022801"/>
    </source>
</evidence>
<reference evidence="6" key="1">
    <citation type="submission" date="2017-04" db="EMBL/GenBank/DDBJ databases">
        <title>Function of individual gut microbiota members based on whole genome sequencing of pure cultures obtained from chicken caecum.</title>
        <authorList>
            <person name="Medvecky M."/>
            <person name="Cejkova D."/>
            <person name="Polansky O."/>
            <person name="Karasova D."/>
            <person name="Kubasova T."/>
            <person name="Cizek A."/>
            <person name="Rychlik I."/>
        </authorList>
    </citation>
    <scope>NUCLEOTIDE SEQUENCE [LARGE SCALE GENOMIC DNA]</scope>
    <source>
        <strain evidence="6">An144</strain>
    </source>
</reference>
<evidence type="ECO:0000256" key="3">
    <source>
        <dbReference type="ARBA" id="ARBA00022839"/>
    </source>
</evidence>
<dbReference type="CDD" id="cd06127">
    <property type="entry name" value="DEDDh"/>
    <property type="match status" value="1"/>
</dbReference>
<accession>A0A1Y4QT20</accession>
<dbReference type="PANTHER" id="PTHR30231">
    <property type="entry name" value="DNA POLYMERASE III SUBUNIT EPSILON"/>
    <property type="match status" value="1"/>
</dbReference>
<organism evidence="5 6">
    <name type="scientific">Enterococcus cecorum</name>
    <dbReference type="NCBI Taxonomy" id="44008"/>
    <lineage>
        <taxon>Bacteria</taxon>
        <taxon>Bacillati</taxon>
        <taxon>Bacillota</taxon>
        <taxon>Bacilli</taxon>
        <taxon>Lactobacillales</taxon>
        <taxon>Enterococcaceae</taxon>
        <taxon>Enterococcus</taxon>
    </lineage>
</organism>
<protein>
    <recommendedName>
        <fullName evidence="4">Exonuclease domain-containing protein</fullName>
    </recommendedName>
</protein>
<dbReference type="EMBL" id="NFLC01000031">
    <property type="protein sequence ID" value="OUQ08464.1"/>
    <property type="molecule type" value="Genomic_DNA"/>
</dbReference>
<proteinExistence type="predicted"/>
<dbReference type="GO" id="GO:0008408">
    <property type="term" value="F:3'-5' exonuclease activity"/>
    <property type="evidence" value="ECO:0007669"/>
    <property type="project" value="TreeGrafter"/>
</dbReference>
<dbReference type="RefSeq" id="WP_087216083.1">
    <property type="nucleotide sequence ID" value="NZ_NFLC01000031.1"/>
</dbReference>
<keyword evidence="2" id="KW-0378">Hydrolase</keyword>
<sequence length="175" mass="20453">MSKIIVLDTETTGLSCYEDEILQLAIIDDKGECLFNEFFKPQYAKEWYEASKVNNIYPKDVADKPHINEYLPKIQEIIDQAEIIIAYNAEFDLSFLAQAGIEFHLQNQEIVDVMLEFAPIYGEWSDYFGDYKWQKLTTCTEYFEYIYPPHDALADVRATLFAYKEIEALKENKKG</sequence>
<dbReference type="SMART" id="SM00479">
    <property type="entry name" value="EXOIII"/>
    <property type="match status" value="1"/>
</dbReference>
<dbReference type="Pfam" id="PF00929">
    <property type="entry name" value="RNase_T"/>
    <property type="match status" value="1"/>
</dbReference>
<keyword evidence="3" id="KW-0269">Exonuclease</keyword>
<name>A0A1Y4QT20_9ENTE</name>
<evidence type="ECO:0000259" key="4">
    <source>
        <dbReference type="SMART" id="SM00479"/>
    </source>
</evidence>
<dbReference type="GO" id="GO:0003676">
    <property type="term" value="F:nucleic acid binding"/>
    <property type="evidence" value="ECO:0007669"/>
    <property type="project" value="InterPro"/>
</dbReference>
<evidence type="ECO:0000313" key="5">
    <source>
        <dbReference type="EMBL" id="OUQ08464.1"/>
    </source>
</evidence>
<feature type="domain" description="Exonuclease" evidence="4">
    <location>
        <begin position="3"/>
        <end position="172"/>
    </location>
</feature>
<dbReference type="InterPro" id="IPR012337">
    <property type="entry name" value="RNaseH-like_sf"/>
</dbReference>
<dbReference type="InterPro" id="IPR013520">
    <property type="entry name" value="Ribonucl_H"/>
</dbReference>
<dbReference type="Gene3D" id="3.30.420.10">
    <property type="entry name" value="Ribonuclease H-like superfamily/Ribonuclease H"/>
    <property type="match status" value="1"/>
</dbReference>
<keyword evidence="1" id="KW-0540">Nuclease</keyword>
<dbReference type="AlphaFoldDB" id="A0A1Y4QT20"/>
<dbReference type="SUPFAM" id="SSF53098">
    <property type="entry name" value="Ribonuclease H-like"/>
    <property type="match status" value="1"/>
</dbReference>